<dbReference type="InterPro" id="IPR038637">
    <property type="entry name" value="NPCBM_sf"/>
</dbReference>
<dbReference type="PROSITE" id="PS51723">
    <property type="entry name" value="PEPTIDASE_M60"/>
    <property type="match status" value="1"/>
</dbReference>
<proteinExistence type="predicted"/>
<dbReference type="Pfam" id="PF00754">
    <property type="entry name" value="F5_F8_type_C"/>
    <property type="match status" value="2"/>
</dbReference>
<dbReference type="Pfam" id="PF13402">
    <property type="entry name" value="Peptidase_M60"/>
    <property type="match status" value="1"/>
</dbReference>
<dbReference type="Gene3D" id="2.60.40.10">
    <property type="entry name" value="Immunoglobulins"/>
    <property type="match status" value="2"/>
</dbReference>
<dbReference type="Gene3D" id="1.20.1270.90">
    <property type="entry name" value="AF1782-like"/>
    <property type="match status" value="1"/>
</dbReference>
<dbReference type="EMBL" id="WNUI01000011">
    <property type="protein sequence ID" value="MDZ4908638.1"/>
    <property type="molecule type" value="Genomic_DNA"/>
</dbReference>
<dbReference type="Gene3D" id="3.40.390.80">
    <property type="entry name" value="Peptidase M60, enhancin-like domain 2"/>
    <property type="match status" value="1"/>
</dbReference>
<keyword evidence="1" id="KW-0326">Glycosidase</keyword>
<protein>
    <submittedName>
        <fullName evidence="4">DUF5011 domain-containing protein</fullName>
    </submittedName>
</protein>
<comment type="caution">
    <text evidence="4">The sequence shown here is derived from an EMBL/GenBank/DDBJ whole genome shotgun (WGS) entry which is preliminary data.</text>
</comment>
<reference evidence="4" key="1">
    <citation type="submission" date="2019-11" db="EMBL/GenBank/DDBJ databases">
        <title>Characterization of Clostridium perfringens isolates from swine manure treated agricultural soils.</title>
        <authorList>
            <person name="Wushke S.T."/>
        </authorList>
    </citation>
    <scope>NUCLEOTIDE SEQUENCE</scope>
    <source>
        <strain evidence="4">X94</strain>
    </source>
</reference>
<keyword evidence="2" id="KW-0732">Signal</keyword>
<dbReference type="Gene3D" id="2.60.120.1060">
    <property type="entry name" value="NPCBM/NEW2 domain"/>
    <property type="match status" value="2"/>
</dbReference>
<dbReference type="InterPro" id="IPR013783">
    <property type="entry name" value="Ig-like_fold"/>
</dbReference>
<dbReference type="InterPro" id="IPR001611">
    <property type="entry name" value="Leu-rich_rpt"/>
</dbReference>
<dbReference type="Gene3D" id="2.60.120.260">
    <property type="entry name" value="Galactose-binding domain-like"/>
    <property type="match status" value="2"/>
</dbReference>
<evidence type="ECO:0000256" key="1">
    <source>
        <dbReference type="ARBA" id="ARBA00023295"/>
    </source>
</evidence>
<dbReference type="Gene3D" id="3.80.10.10">
    <property type="entry name" value="Ribonuclease Inhibitor"/>
    <property type="match status" value="1"/>
</dbReference>
<feature type="signal peptide" evidence="2">
    <location>
        <begin position="1"/>
        <end position="20"/>
    </location>
</feature>
<evidence type="ECO:0000259" key="3">
    <source>
        <dbReference type="PROSITE" id="PS51723"/>
    </source>
</evidence>
<dbReference type="Gene3D" id="2.60.120.1250">
    <property type="entry name" value="Peptidase M60, enhancin-like domain 1"/>
    <property type="match status" value="1"/>
</dbReference>
<evidence type="ECO:0000256" key="2">
    <source>
        <dbReference type="SAM" id="SignalP"/>
    </source>
</evidence>
<dbReference type="InterPro" id="IPR032675">
    <property type="entry name" value="LRR_dom_sf"/>
</dbReference>
<keyword evidence="1" id="KW-0378">Hydrolase</keyword>
<dbReference type="RefSeq" id="WP_322387070.1">
    <property type="nucleotide sequence ID" value="NZ_WNUI01000011.1"/>
</dbReference>
<evidence type="ECO:0000313" key="5">
    <source>
        <dbReference type="Proteomes" id="UP001288778"/>
    </source>
</evidence>
<dbReference type="GO" id="GO:0016798">
    <property type="term" value="F:hydrolase activity, acting on glycosyl bonds"/>
    <property type="evidence" value="ECO:0007669"/>
    <property type="project" value="UniProtKB-KW"/>
</dbReference>
<feature type="chain" id="PRO_5043477280" evidence="2">
    <location>
        <begin position="21"/>
        <end position="1689"/>
    </location>
</feature>
<dbReference type="Pfam" id="PF16403">
    <property type="entry name" value="Bact_surface_Ig-like"/>
    <property type="match status" value="2"/>
</dbReference>
<dbReference type="Pfam" id="PF08305">
    <property type="entry name" value="NPCBM"/>
    <property type="match status" value="2"/>
</dbReference>
<dbReference type="PROSITE" id="PS51450">
    <property type="entry name" value="LRR"/>
    <property type="match status" value="1"/>
</dbReference>
<dbReference type="InterPro" id="IPR031161">
    <property type="entry name" value="Peptidase_M60_dom"/>
</dbReference>
<dbReference type="SUPFAM" id="SSF52058">
    <property type="entry name" value="L domain-like"/>
    <property type="match status" value="1"/>
</dbReference>
<dbReference type="Gene3D" id="1.10.390.30">
    <property type="entry name" value="Peptidase M60, enhancin-like domain 3"/>
    <property type="match status" value="1"/>
</dbReference>
<evidence type="ECO:0000313" key="4">
    <source>
        <dbReference type="EMBL" id="MDZ4908638.1"/>
    </source>
</evidence>
<dbReference type="SMART" id="SM00776">
    <property type="entry name" value="NPCBM"/>
    <property type="match status" value="2"/>
</dbReference>
<dbReference type="Proteomes" id="UP001288778">
    <property type="component" value="Unassembled WGS sequence"/>
</dbReference>
<dbReference type="InterPro" id="IPR032179">
    <property type="entry name" value="Cry22Aa_Ig-like"/>
</dbReference>
<organism evidence="4 5">
    <name type="scientific">Clostridium perfringens</name>
    <dbReference type="NCBI Taxonomy" id="1502"/>
    <lineage>
        <taxon>Bacteria</taxon>
        <taxon>Bacillati</taxon>
        <taxon>Bacillota</taxon>
        <taxon>Clostridia</taxon>
        <taxon>Eubacteriales</taxon>
        <taxon>Clostridiaceae</taxon>
        <taxon>Clostridium</taxon>
    </lineage>
</organism>
<dbReference type="InterPro" id="IPR008979">
    <property type="entry name" value="Galactose-bd-like_sf"/>
</dbReference>
<dbReference type="SUPFAM" id="SSF49785">
    <property type="entry name" value="Galactose-binding domain-like"/>
    <property type="match status" value="4"/>
</dbReference>
<dbReference type="SMART" id="SM01276">
    <property type="entry name" value="M60-like"/>
    <property type="match status" value="1"/>
</dbReference>
<sequence length="1689" mass="190025">MNKRKIAAIILATMITNLSATTIDVLAQELNTKNNSKVEVSHDDESHQARVSKFDLYNSDKLDAYNQEFQISRSNIKSINNNGGKYNSSTIDKAIDGNLETHWETGKPNDSNFTNEVVVTFNEITNIDRIVYSARRDSARGKGFAKEFEIYASLKDEGDDFNLVSSGEYTESTRDLVEIKFNPTDFKRLKFKFKKADQNWASSAEFMFYKEDKLNEKFNGLFTDSSMNKVSEEFNTNTLEKLNAFENELKDHPMYDLYKEGLNNARAILTETSENPTKATLGQITYNLNDDYNNQYRMPYTNIKSIKNNGRHYAAQNIEKAIDNDVNTYWETGTLNSSSFNNEVEVEFNDLVTLDRIVYGSRQSDLKGFAEEVYIYASRTSKGDTYKLVATGAHEATKGLVEAKFEPTEFKRVKFKFKKSKQNSATLNELMFYKPDEVYSSIPNLFTDGTMSELSEEFNSLEKINAFKEKAKNHPLYNDFKETIDLAESLISNPRKEDVLELEMRGDSISEAKKRKVWNFQDWQITGLSARAGDKITVYVDVAEGDPTPTLLYKQSLTQHGGATSFQLKPGKNEITIPEINYESNGIPKDVIQGGDLFFTNYKSDSQKRAPKVRIEGASKYPVFILGKSDENEVMKELEAYVEKIKAEPNTTPNIFAVSSNKSLEFVQATYALDWYKKNNKTPKYTAEQWDQYIADAMGFWGFDNSKDVNSDFNFRIMPMVKNLSGGAFMNAGNGVIGIRPGNQDAILAANKGWGVAHELGHNFDTGGRTIVEVTNNMMPLFFESKFKTKTRITDQNIWENNTYPKVGLDDYSNNELYNKADSTHLAQLAPLWQLYLYDNTFYGKFERQFRERDFGNKNREDIYKSWVVAASDAMELDLTEFFARHGIRVDDKVKEDLAKYPKPDKKIYYLNDLAMNYKGDGFTDNAKVSVSTSGSNGNIKLSFSVDDENKDNILGYEIRRDGKYVGFTSNDSFVDTKSNLDEDGVYVVTPYDRKLNTLKPIEVNALQPTLSVNPVITLALGEEFNEEEYIVAKDIKGNSLSESVKVKSSNVNTSKVGEYEVLYSLEDSKGNEYTKTSKVNVVSRKEYMSDLTPKQSSNGWGTVRKDKSISGGVIGLTRDGDFVDYNKGLGLHSNAEYVYDLEGKDYDYFESYVGVDKAMSSRPASSVIFKVLVDGEEKFNSGVMRSTTPQKYVKVDVKNAKELKLIVNDSGDGDSSDHASFGDAKLATLSSKPIIKGENLAYNMDEKVDLMKGITATDIEDGNITSKVQIKSSDFVEGKSGIFKVVYSVTDSDGLTSECSRTIAVTDKETQLSDLNWKSATIGSGSVRKDRAVSGNQIRLLNEDNSVETFSKGIGTHSYSEIVYNSEGYDIFDTWVGIDRHVADKKVSSVKFKVYVDGELKAETDVMRIDTPKKRLVVDVRNSKEIKLVVDVADNGNTWDHADWADAKFRNLAEYDTTELNKALEEAKKLDLNNYTEESSEALKNAISKGEEALLSKDKETINSALEELNKAMDSLVKVDLNAVINIPDKYLLKSIQNQLNKTGDITLGDMYSLTTLTLSGVEDLSGLENAKNLETLNMDYNEVKDLRPLSKLKKLNTLNAQEQFIAAGELKPSNGKVIGDSKVYNREGKNVAKTIRVVDKNGNTILEQDAKDEFTINTKDLSSGLYGVHVLFEDEGFSGVMFYLFNV</sequence>
<dbReference type="InterPro" id="IPR000421">
    <property type="entry name" value="FA58C"/>
</dbReference>
<accession>A0AAW9I2G5</accession>
<dbReference type="InterPro" id="IPR042279">
    <property type="entry name" value="Pep_M60_3"/>
</dbReference>
<gene>
    <name evidence="4" type="ORF">GNF68_06085</name>
</gene>
<name>A0AAW9I2G5_CLOPF</name>
<feature type="domain" description="Peptidase M60" evidence="3">
    <location>
        <begin position="521"/>
        <end position="840"/>
    </location>
</feature>
<dbReference type="InterPro" id="IPR013222">
    <property type="entry name" value="Glyco_hyd_98_carb-bd"/>
</dbReference>